<keyword evidence="6" id="KW-1185">Reference proteome</keyword>
<dbReference type="InterPro" id="IPR014044">
    <property type="entry name" value="CAP_dom"/>
</dbReference>
<keyword evidence="2" id="KW-0645">Protease</keyword>
<dbReference type="InterPro" id="IPR001283">
    <property type="entry name" value="CRISP-related"/>
</dbReference>
<protein>
    <submittedName>
        <fullName evidence="5">DEHA2C17864p</fullName>
    </submittedName>
</protein>
<dbReference type="Pfam" id="PF00026">
    <property type="entry name" value="Asp"/>
    <property type="match status" value="1"/>
</dbReference>
<sequence length="276" mass="30542">MKVLNLLRPLAFCAIVIGENLGAFKIDFKVLRGNDKRDLFLSDERPYIMKRDSSEMELQNRQTFYLANIKIGSNEDEVGVLVDTGSSDLWVMSHDLNCNRSSSSTSTQASPSSTSTMIASFGFEEDILNSHNEKRAIHGVQSLEWNETLVEYAADYAASSFSCDNVTLVHSNGPYGENLAAGYSGGYDPVDAWYDEIELYDFNSPGFNKSTGHFTQLVWKSTSQLGCARVICDNAWGQYTICEYSNTTGNVLGTNSETGLSYFAENVLKPLVNSIN</sequence>
<organism evidence="5 6">
    <name type="scientific">Debaryomyces hansenii (strain ATCC 36239 / CBS 767 / BCRC 21394 / JCM 1990 / NBRC 0083 / IGC 2968)</name>
    <name type="common">Yeast</name>
    <name type="synonym">Torulaspora hansenii</name>
    <dbReference type="NCBI Taxonomy" id="284592"/>
    <lineage>
        <taxon>Eukaryota</taxon>
        <taxon>Fungi</taxon>
        <taxon>Dikarya</taxon>
        <taxon>Ascomycota</taxon>
        <taxon>Saccharomycotina</taxon>
        <taxon>Pichiomycetes</taxon>
        <taxon>Debaryomycetaceae</taxon>
        <taxon>Debaryomyces</taxon>
    </lineage>
</organism>
<dbReference type="GeneID" id="2900677"/>
<dbReference type="RefSeq" id="XP_458471.1">
    <property type="nucleotide sequence ID" value="XM_458471.1"/>
</dbReference>
<dbReference type="SMART" id="SM00198">
    <property type="entry name" value="SCP"/>
    <property type="match status" value="1"/>
</dbReference>
<dbReference type="AlphaFoldDB" id="Q6BTJ8"/>
<keyword evidence="2" id="KW-0378">Hydrolase</keyword>
<dbReference type="Pfam" id="PF00188">
    <property type="entry name" value="CAP"/>
    <property type="match status" value="1"/>
</dbReference>
<keyword evidence="3" id="KW-1015">Disulfide bond</keyword>
<evidence type="ECO:0000313" key="5">
    <source>
        <dbReference type="EMBL" id="CAG86553.1"/>
    </source>
</evidence>
<dbReference type="InterPro" id="IPR001969">
    <property type="entry name" value="Aspartic_peptidase_AS"/>
</dbReference>
<dbReference type="Gene3D" id="3.40.33.10">
    <property type="entry name" value="CAP"/>
    <property type="match status" value="1"/>
</dbReference>
<evidence type="ECO:0000256" key="2">
    <source>
        <dbReference type="ARBA" id="ARBA00022750"/>
    </source>
</evidence>
<dbReference type="eggNOG" id="KOG3017">
    <property type="taxonomic scope" value="Eukaryota"/>
</dbReference>
<dbReference type="OrthoDB" id="337038at2759"/>
<dbReference type="PRINTS" id="PR00837">
    <property type="entry name" value="V5TPXLIKE"/>
</dbReference>
<evidence type="ECO:0000313" key="6">
    <source>
        <dbReference type="Proteomes" id="UP000000599"/>
    </source>
</evidence>
<dbReference type="PROSITE" id="PS00141">
    <property type="entry name" value="ASP_PROTEASE"/>
    <property type="match status" value="1"/>
</dbReference>
<dbReference type="PROSITE" id="PS01009">
    <property type="entry name" value="CRISP_1"/>
    <property type="match status" value="1"/>
</dbReference>
<dbReference type="InterPro" id="IPR021109">
    <property type="entry name" value="Peptidase_aspartic_dom_sf"/>
</dbReference>
<evidence type="ECO:0000259" key="4">
    <source>
        <dbReference type="PROSITE" id="PS51767"/>
    </source>
</evidence>
<dbReference type="InterPro" id="IPR018244">
    <property type="entry name" value="Allrgn_V5/Tpx1_CS"/>
</dbReference>
<dbReference type="KEGG" id="dha:DEHA2C17864g"/>
<feature type="domain" description="Peptidase A1" evidence="4">
    <location>
        <begin position="65"/>
        <end position="276"/>
    </location>
</feature>
<dbReference type="HOGENOM" id="CLU_1008393_0_0_1"/>
<dbReference type="OMA" id="WRTINIV"/>
<keyword evidence="1" id="KW-0732">Signal</keyword>
<dbReference type="EMBL" id="CR382135">
    <property type="protein sequence ID" value="CAG86553.1"/>
    <property type="molecule type" value="Genomic_DNA"/>
</dbReference>
<reference evidence="5 6" key="1">
    <citation type="journal article" date="2004" name="Nature">
        <title>Genome evolution in yeasts.</title>
        <authorList>
            <consortium name="Genolevures"/>
            <person name="Dujon B."/>
            <person name="Sherman D."/>
            <person name="Fischer G."/>
            <person name="Durrens P."/>
            <person name="Casaregola S."/>
            <person name="Lafontaine I."/>
            <person name="de Montigny J."/>
            <person name="Marck C."/>
            <person name="Neuveglise C."/>
            <person name="Talla E."/>
            <person name="Goffard N."/>
            <person name="Frangeul L."/>
            <person name="Aigle M."/>
            <person name="Anthouard V."/>
            <person name="Babour A."/>
            <person name="Barbe V."/>
            <person name="Barnay S."/>
            <person name="Blanchin S."/>
            <person name="Beckerich J.M."/>
            <person name="Beyne E."/>
            <person name="Bleykasten C."/>
            <person name="Boisrame A."/>
            <person name="Boyer J."/>
            <person name="Cattolico L."/>
            <person name="Confanioleri F."/>
            <person name="de Daruvar A."/>
            <person name="Despons L."/>
            <person name="Fabre E."/>
            <person name="Fairhead C."/>
            <person name="Ferry-Dumazet H."/>
            <person name="Groppi A."/>
            <person name="Hantraye F."/>
            <person name="Hennequin C."/>
            <person name="Jauniaux N."/>
            <person name="Joyet P."/>
            <person name="Kachouri R."/>
            <person name="Kerrest A."/>
            <person name="Koszul R."/>
            <person name="Lemaire M."/>
            <person name="Lesur I."/>
            <person name="Ma L."/>
            <person name="Muller H."/>
            <person name="Nicaud J.M."/>
            <person name="Nikolski M."/>
            <person name="Oztas S."/>
            <person name="Ozier-Kalogeropoulos O."/>
            <person name="Pellenz S."/>
            <person name="Potier S."/>
            <person name="Richard G.F."/>
            <person name="Straub M.L."/>
            <person name="Suleau A."/>
            <person name="Swennene D."/>
            <person name="Tekaia F."/>
            <person name="Wesolowski-Louvel M."/>
            <person name="Westhof E."/>
            <person name="Wirth B."/>
            <person name="Zeniou-Meyer M."/>
            <person name="Zivanovic I."/>
            <person name="Bolotin-Fukuhara M."/>
            <person name="Thierry A."/>
            <person name="Bouchier C."/>
            <person name="Caudron B."/>
            <person name="Scarpelli C."/>
            <person name="Gaillardin C."/>
            <person name="Weissenbach J."/>
            <person name="Wincker P."/>
            <person name="Souciet J.L."/>
        </authorList>
    </citation>
    <scope>NUCLEOTIDE SEQUENCE [LARGE SCALE GENOMIC DNA]</scope>
    <source>
        <strain evidence="6">ATCC 36239 / CBS 767 / BCRC 21394 / JCM 1990 / NBRC 0083 / IGC 2968</strain>
    </source>
</reference>
<dbReference type="GO" id="GO:0004190">
    <property type="term" value="F:aspartic-type endopeptidase activity"/>
    <property type="evidence" value="ECO:0007669"/>
    <property type="project" value="UniProtKB-KW"/>
</dbReference>
<dbReference type="InterPro" id="IPR035940">
    <property type="entry name" value="CAP_sf"/>
</dbReference>
<dbReference type="PANTHER" id="PTHR10334">
    <property type="entry name" value="CYSTEINE-RICH SECRETORY PROTEIN-RELATED"/>
    <property type="match status" value="1"/>
</dbReference>
<evidence type="ECO:0000256" key="1">
    <source>
        <dbReference type="ARBA" id="ARBA00022729"/>
    </source>
</evidence>
<dbReference type="SUPFAM" id="SSF50630">
    <property type="entry name" value="Acid proteases"/>
    <property type="match status" value="1"/>
</dbReference>
<dbReference type="GO" id="GO:0006508">
    <property type="term" value="P:proteolysis"/>
    <property type="evidence" value="ECO:0007669"/>
    <property type="project" value="InterPro"/>
</dbReference>
<dbReference type="Proteomes" id="UP000000599">
    <property type="component" value="Chromosome C"/>
</dbReference>
<name>Q6BTJ8_DEBHA</name>
<dbReference type="InterPro" id="IPR033121">
    <property type="entry name" value="PEPTIDASE_A1"/>
</dbReference>
<dbReference type="CDD" id="cd05384">
    <property type="entry name" value="CAP_PRY1-like"/>
    <property type="match status" value="1"/>
</dbReference>
<dbReference type="SUPFAM" id="SSF55797">
    <property type="entry name" value="PR-1-like"/>
    <property type="match status" value="1"/>
</dbReference>
<accession>Q6BTJ8</accession>
<gene>
    <name evidence="5" type="ordered locus">DEHA2C17864g</name>
</gene>
<dbReference type="InParanoid" id="Q6BTJ8"/>
<dbReference type="GO" id="GO:0005576">
    <property type="term" value="C:extracellular region"/>
    <property type="evidence" value="ECO:0007669"/>
    <property type="project" value="InterPro"/>
</dbReference>
<dbReference type="VEuPathDB" id="FungiDB:DEHA2C17864g"/>
<dbReference type="PROSITE" id="PS51767">
    <property type="entry name" value="PEPTIDASE_A1"/>
    <property type="match status" value="1"/>
</dbReference>
<keyword evidence="2" id="KW-0064">Aspartyl protease</keyword>
<evidence type="ECO:0000256" key="3">
    <source>
        <dbReference type="ARBA" id="ARBA00023157"/>
    </source>
</evidence>
<proteinExistence type="predicted"/>